<evidence type="ECO:0000256" key="2">
    <source>
        <dbReference type="SAM" id="MobiDB-lite"/>
    </source>
</evidence>
<feature type="coiled-coil region" evidence="1">
    <location>
        <begin position="229"/>
        <end position="263"/>
    </location>
</feature>
<feature type="region of interest" description="Disordered" evidence="2">
    <location>
        <begin position="86"/>
        <end position="116"/>
    </location>
</feature>
<gene>
    <name evidence="3" type="ORF">g.22742</name>
</gene>
<dbReference type="EMBL" id="GEDC01021638">
    <property type="protein sequence ID" value="JAS15660.1"/>
    <property type="molecule type" value="Transcribed_RNA"/>
</dbReference>
<organism evidence="3">
    <name type="scientific">Clastoptera arizonana</name>
    <name type="common">Arizona spittle bug</name>
    <dbReference type="NCBI Taxonomy" id="38151"/>
    <lineage>
        <taxon>Eukaryota</taxon>
        <taxon>Metazoa</taxon>
        <taxon>Ecdysozoa</taxon>
        <taxon>Arthropoda</taxon>
        <taxon>Hexapoda</taxon>
        <taxon>Insecta</taxon>
        <taxon>Pterygota</taxon>
        <taxon>Neoptera</taxon>
        <taxon>Paraneoptera</taxon>
        <taxon>Hemiptera</taxon>
        <taxon>Auchenorrhyncha</taxon>
        <taxon>Cercopoidea</taxon>
        <taxon>Clastopteridae</taxon>
        <taxon>Clastoptera</taxon>
    </lineage>
</organism>
<protein>
    <submittedName>
        <fullName evidence="3">Uncharacterized protein</fullName>
    </submittedName>
</protein>
<feature type="non-terminal residue" evidence="3">
    <location>
        <position position="1"/>
    </location>
</feature>
<feature type="compositionally biased region" description="Acidic residues" evidence="2">
    <location>
        <begin position="107"/>
        <end position="116"/>
    </location>
</feature>
<reference evidence="3" key="1">
    <citation type="submission" date="2015-12" db="EMBL/GenBank/DDBJ databases">
        <title>De novo transcriptome assembly of four potential Pierce s Disease insect vectors from Arizona vineyards.</title>
        <authorList>
            <person name="Tassone E.E."/>
        </authorList>
    </citation>
    <scope>NUCLEOTIDE SEQUENCE</scope>
</reference>
<dbReference type="AlphaFoldDB" id="A0A1B6CQF2"/>
<proteinExistence type="predicted"/>
<feature type="compositionally biased region" description="Basic and acidic residues" evidence="2">
    <location>
        <begin position="166"/>
        <end position="185"/>
    </location>
</feature>
<evidence type="ECO:0000313" key="3">
    <source>
        <dbReference type="EMBL" id="JAS15660.1"/>
    </source>
</evidence>
<name>A0A1B6CQF2_9HEMI</name>
<feature type="region of interest" description="Disordered" evidence="2">
    <location>
        <begin position="166"/>
        <end position="186"/>
    </location>
</feature>
<evidence type="ECO:0000256" key="1">
    <source>
        <dbReference type="SAM" id="Coils"/>
    </source>
</evidence>
<accession>A0A1B6CQF2</accession>
<sequence length="402" mass="46209">VVIDRKHNKQADTGMFELVYKQHISPPQPYMGMNLTVRGTKILKSPKTKRKFRPPPVCEKLISHENQIKGFKEVIEDLSLQLKSSIREEPKIEDSDEESSYSTTSSSDDETLSDEESYSIEDNFQSKETNLSQNIPVKVNEKTTEISAEKIIDLQPIIHSAKIKTEEEKESNTLKEEMKKDEKTAVKNTQTQMIRFKTQERSVQRLLKGQPTKLGKSENLKCWRKNMEAAQNNNLLNEWKQRIDKTRANCEEMLTKLKELKDLDVKKIQKERGIDWKAENSTVQEIVKKLAQPQKKVFLERLPVVRDSVFRKATIEKKDLQHLHKDNSLSEGKAQQYLNNSKGILPQIRNQTNIVTNKNLFAIGMRLSYPITSSPTREKIILPMGSEQCLGLSLTTISATLT</sequence>
<keyword evidence="1" id="KW-0175">Coiled coil</keyword>